<dbReference type="Pfam" id="PF01381">
    <property type="entry name" value="HTH_3"/>
    <property type="match status" value="1"/>
</dbReference>
<name>A0A9D2CZJ8_9FIRM</name>
<gene>
    <name evidence="3" type="ORF">H9727_05615</name>
</gene>
<evidence type="ECO:0000313" key="3">
    <source>
        <dbReference type="EMBL" id="HIZ03746.1"/>
    </source>
</evidence>
<sequence length="72" mass="7924">MNGYSQSALAEATGISQQKISYYESGKHSPPIEFCIRLADFYGVTLDELVGRDMPAEMSKTDPGEHKRKGGK</sequence>
<dbReference type="SUPFAM" id="SSF47413">
    <property type="entry name" value="lambda repressor-like DNA-binding domains"/>
    <property type="match status" value="1"/>
</dbReference>
<dbReference type="CDD" id="cd00093">
    <property type="entry name" value="HTH_XRE"/>
    <property type="match status" value="1"/>
</dbReference>
<proteinExistence type="predicted"/>
<keyword evidence="1" id="KW-0238">DNA-binding</keyword>
<organism evidence="3 4">
    <name type="scientific">Candidatus Borkfalkia avistercoris</name>
    <dbReference type="NCBI Taxonomy" id="2838504"/>
    <lineage>
        <taxon>Bacteria</taxon>
        <taxon>Bacillati</taxon>
        <taxon>Bacillota</taxon>
        <taxon>Clostridia</taxon>
        <taxon>Christensenellales</taxon>
        <taxon>Christensenellaceae</taxon>
        <taxon>Candidatus Borkfalkia</taxon>
    </lineage>
</organism>
<dbReference type="PANTHER" id="PTHR46558:SF4">
    <property type="entry name" value="DNA-BIDING PHAGE PROTEIN"/>
    <property type="match status" value="1"/>
</dbReference>
<comment type="caution">
    <text evidence="3">The sequence shown here is derived from an EMBL/GenBank/DDBJ whole genome shotgun (WGS) entry which is preliminary data.</text>
</comment>
<dbReference type="PROSITE" id="PS50943">
    <property type="entry name" value="HTH_CROC1"/>
    <property type="match status" value="1"/>
</dbReference>
<evidence type="ECO:0000313" key="4">
    <source>
        <dbReference type="Proteomes" id="UP000824132"/>
    </source>
</evidence>
<protein>
    <submittedName>
        <fullName evidence="3">Helix-turn-helix transcriptional regulator</fullName>
    </submittedName>
</protein>
<evidence type="ECO:0000259" key="2">
    <source>
        <dbReference type="PROSITE" id="PS50943"/>
    </source>
</evidence>
<dbReference type="InterPro" id="IPR001387">
    <property type="entry name" value="Cro/C1-type_HTH"/>
</dbReference>
<reference evidence="3" key="1">
    <citation type="journal article" date="2021" name="PeerJ">
        <title>Extensive microbial diversity within the chicken gut microbiome revealed by metagenomics and culture.</title>
        <authorList>
            <person name="Gilroy R."/>
            <person name="Ravi A."/>
            <person name="Getino M."/>
            <person name="Pursley I."/>
            <person name="Horton D.L."/>
            <person name="Alikhan N.F."/>
            <person name="Baker D."/>
            <person name="Gharbi K."/>
            <person name="Hall N."/>
            <person name="Watson M."/>
            <person name="Adriaenssens E.M."/>
            <person name="Foster-Nyarko E."/>
            <person name="Jarju S."/>
            <person name="Secka A."/>
            <person name="Antonio M."/>
            <person name="Oren A."/>
            <person name="Chaudhuri R.R."/>
            <person name="La Ragione R."/>
            <person name="Hildebrand F."/>
            <person name="Pallen M.J."/>
        </authorList>
    </citation>
    <scope>NUCLEOTIDE SEQUENCE</scope>
    <source>
        <strain evidence="3">CHK187-5294</strain>
    </source>
</reference>
<dbReference type="Gene3D" id="1.10.260.40">
    <property type="entry name" value="lambda repressor-like DNA-binding domains"/>
    <property type="match status" value="1"/>
</dbReference>
<feature type="domain" description="HTH cro/C1-type" evidence="2">
    <location>
        <begin position="2"/>
        <end position="49"/>
    </location>
</feature>
<dbReference type="InterPro" id="IPR010982">
    <property type="entry name" value="Lambda_DNA-bd_dom_sf"/>
</dbReference>
<dbReference type="GO" id="GO:0003677">
    <property type="term" value="F:DNA binding"/>
    <property type="evidence" value="ECO:0007669"/>
    <property type="project" value="UniProtKB-KW"/>
</dbReference>
<dbReference type="Proteomes" id="UP000824132">
    <property type="component" value="Unassembled WGS sequence"/>
</dbReference>
<reference evidence="3" key="2">
    <citation type="submission" date="2021-04" db="EMBL/GenBank/DDBJ databases">
        <authorList>
            <person name="Gilroy R."/>
        </authorList>
    </citation>
    <scope>NUCLEOTIDE SEQUENCE</scope>
    <source>
        <strain evidence="3">CHK187-5294</strain>
    </source>
</reference>
<dbReference type="SMART" id="SM00530">
    <property type="entry name" value="HTH_XRE"/>
    <property type="match status" value="1"/>
</dbReference>
<accession>A0A9D2CZJ8</accession>
<dbReference type="EMBL" id="DXCL01000029">
    <property type="protein sequence ID" value="HIZ03746.1"/>
    <property type="molecule type" value="Genomic_DNA"/>
</dbReference>
<evidence type="ECO:0000256" key="1">
    <source>
        <dbReference type="ARBA" id="ARBA00023125"/>
    </source>
</evidence>
<dbReference type="PANTHER" id="PTHR46558">
    <property type="entry name" value="TRACRIPTIONAL REGULATORY PROTEIN-RELATED-RELATED"/>
    <property type="match status" value="1"/>
</dbReference>
<dbReference type="AlphaFoldDB" id="A0A9D2CZJ8"/>